<evidence type="ECO:0000256" key="6">
    <source>
        <dbReference type="ARBA" id="ARBA00023004"/>
    </source>
</evidence>
<dbReference type="PIRSF" id="PIRSF002030">
    <property type="entry name" value="Globin_Protozoa/Cyanobacteria"/>
    <property type="match status" value="1"/>
</dbReference>
<evidence type="ECO:0000256" key="7">
    <source>
        <dbReference type="PIRNR" id="PIRNR002030"/>
    </source>
</evidence>
<accession>A0AAC8TJM6</accession>
<feature type="binding site" description="distal binding residue" evidence="9">
    <location>
        <position position="79"/>
    </location>
    <ligand>
        <name>heme</name>
        <dbReference type="ChEBI" id="CHEBI:30413"/>
    </ligand>
    <ligandPart>
        <name>Fe</name>
        <dbReference type="ChEBI" id="CHEBI:18248"/>
    </ligandPart>
</feature>
<keyword evidence="5 7" id="KW-0479">Metal-binding</keyword>
<dbReference type="KEGG" id="age:AA314_09681"/>
<name>A0AAC8TJM6_9BACT</name>
<dbReference type="SUPFAM" id="SSF46458">
    <property type="entry name" value="Globin-like"/>
    <property type="match status" value="1"/>
</dbReference>
<evidence type="ECO:0000313" key="13">
    <source>
        <dbReference type="Proteomes" id="UP000256345"/>
    </source>
</evidence>
<keyword evidence="13" id="KW-1185">Reference proteome</keyword>
<dbReference type="InterPro" id="IPR016339">
    <property type="entry name" value="Hemoglobin_trunc_I"/>
</dbReference>
<dbReference type="GO" id="GO:0046872">
    <property type="term" value="F:metal ion binding"/>
    <property type="evidence" value="ECO:0007669"/>
    <property type="project" value="UniProtKB-UniRule"/>
</dbReference>
<dbReference type="Pfam" id="PF01152">
    <property type="entry name" value="Bac_globin"/>
    <property type="match status" value="1"/>
</dbReference>
<organism evidence="10 12">
    <name type="scientific">Archangium gephyra</name>
    <dbReference type="NCBI Taxonomy" id="48"/>
    <lineage>
        <taxon>Bacteria</taxon>
        <taxon>Pseudomonadati</taxon>
        <taxon>Myxococcota</taxon>
        <taxon>Myxococcia</taxon>
        <taxon>Myxococcales</taxon>
        <taxon>Cystobacterineae</taxon>
        <taxon>Archangiaceae</taxon>
        <taxon>Archangium</taxon>
    </lineage>
</organism>
<keyword evidence="4 7" id="KW-0561">Oxygen transport</keyword>
<dbReference type="GO" id="GO:0020037">
    <property type="term" value="F:heme binding"/>
    <property type="evidence" value="ECO:0007669"/>
    <property type="project" value="InterPro"/>
</dbReference>
<dbReference type="GO" id="GO:0005344">
    <property type="term" value="F:oxygen carrier activity"/>
    <property type="evidence" value="ECO:0007669"/>
    <property type="project" value="UniProtKB-UniRule"/>
</dbReference>
<feature type="binding site" description="proximal binding residue" evidence="8">
    <location>
        <position position="79"/>
    </location>
    <ligand>
        <name>heme</name>
        <dbReference type="ChEBI" id="CHEBI:30413"/>
    </ligand>
    <ligandPart>
        <name>Fe</name>
        <dbReference type="ChEBI" id="CHEBI:18248"/>
    </ligandPart>
</feature>
<dbReference type="PROSITE" id="PS01213">
    <property type="entry name" value="GLOBIN_FAM_2"/>
    <property type="match status" value="1"/>
</dbReference>
<dbReference type="InterPro" id="IPR009050">
    <property type="entry name" value="Globin-like_sf"/>
</dbReference>
<evidence type="ECO:0000313" key="11">
    <source>
        <dbReference type="EMBL" id="REG29796.1"/>
    </source>
</evidence>
<dbReference type="Proteomes" id="UP000256345">
    <property type="component" value="Unassembled WGS sequence"/>
</dbReference>
<reference evidence="10 12" key="1">
    <citation type="submission" date="2015-05" db="EMBL/GenBank/DDBJ databases">
        <title>Genome assembly of Archangium gephyra DSM 2261.</title>
        <authorList>
            <person name="Sharma G."/>
            <person name="Subramanian S."/>
        </authorList>
    </citation>
    <scope>NUCLEOTIDE SEQUENCE [LARGE SCALE GENOMIC DNA]</scope>
    <source>
        <strain evidence="10 12">DSM 2261</strain>
    </source>
</reference>
<evidence type="ECO:0000256" key="3">
    <source>
        <dbReference type="ARBA" id="ARBA00022617"/>
    </source>
</evidence>
<dbReference type="Gene3D" id="1.10.490.10">
    <property type="entry name" value="Globins"/>
    <property type="match status" value="1"/>
</dbReference>
<gene>
    <name evidence="10" type="ORF">AA314_09681</name>
    <name evidence="11" type="ORF">ATI61_107492</name>
</gene>
<dbReference type="InterPro" id="IPR019795">
    <property type="entry name" value="Globin_bac-like_CS"/>
</dbReference>
<sequence>MSTNVVADKKSSLYEQIGGEGAMEAAVDLFYRKVLSDERISHFFEDVDMERQAGKQKAFLTMVCGGPSAYSGKDMRKGHAHLVKRGLNDTHFNAVAEHLSATLLELGVARPLVDQVLAIAESARADVLNR</sequence>
<keyword evidence="3 7" id="KW-0349">Heme</keyword>
<evidence type="ECO:0000256" key="1">
    <source>
        <dbReference type="ARBA" id="ARBA00009660"/>
    </source>
</evidence>
<evidence type="ECO:0000256" key="4">
    <source>
        <dbReference type="ARBA" id="ARBA00022621"/>
    </source>
</evidence>
<dbReference type="CDD" id="cd00454">
    <property type="entry name" value="TrHb1_N"/>
    <property type="match status" value="1"/>
</dbReference>
<dbReference type="RefSeq" id="WP_047860917.1">
    <property type="nucleotide sequence ID" value="NZ_CP011509.1"/>
</dbReference>
<dbReference type="EMBL" id="QUMU01000007">
    <property type="protein sequence ID" value="REG29796.1"/>
    <property type="molecule type" value="Genomic_DNA"/>
</dbReference>
<evidence type="ECO:0000256" key="9">
    <source>
        <dbReference type="PIRSR" id="PIRSR601486-1"/>
    </source>
</evidence>
<evidence type="ECO:0000313" key="12">
    <source>
        <dbReference type="Proteomes" id="UP000035579"/>
    </source>
</evidence>
<dbReference type="InterPro" id="IPR012292">
    <property type="entry name" value="Globin/Proto"/>
</dbReference>
<evidence type="ECO:0000313" key="10">
    <source>
        <dbReference type="EMBL" id="AKJ08055.1"/>
    </source>
</evidence>
<proteinExistence type="inferred from homology"/>
<reference evidence="11 13" key="2">
    <citation type="submission" date="2018-08" db="EMBL/GenBank/DDBJ databases">
        <title>Genomic Encyclopedia of Archaeal and Bacterial Type Strains, Phase II (KMG-II): from individual species to whole genera.</title>
        <authorList>
            <person name="Goeker M."/>
        </authorList>
    </citation>
    <scope>NUCLEOTIDE SEQUENCE [LARGE SCALE GENOMIC DNA]</scope>
    <source>
        <strain evidence="11 13">DSM 2261</strain>
    </source>
</reference>
<protein>
    <recommendedName>
        <fullName evidence="7">Group 1 truncated hemoglobin</fullName>
    </recommendedName>
</protein>
<keyword evidence="6 7" id="KW-0408">Iron</keyword>
<evidence type="ECO:0000256" key="5">
    <source>
        <dbReference type="ARBA" id="ARBA00022723"/>
    </source>
</evidence>
<dbReference type="EMBL" id="CP011509">
    <property type="protein sequence ID" value="AKJ08055.1"/>
    <property type="molecule type" value="Genomic_DNA"/>
</dbReference>
<comment type="similarity">
    <text evidence="1 7">Belongs to the truncated hemoglobin family. Group I subfamily.</text>
</comment>
<keyword evidence="2 7" id="KW-0813">Transport</keyword>
<comment type="cofactor">
    <cofactor evidence="8">
        <name>heme</name>
        <dbReference type="ChEBI" id="CHEBI:30413"/>
    </cofactor>
    <text evidence="8">Binds 1 heme group per subunit.</text>
</comment>
<dbReference type="AlphaFoldDB" id="A0AAC8TJM6"/>
<dbReference type="GO" id="GO:0019825">
    <property type="term" value="F:oxygen binding"/>
    <property type="evidence" value="ECO:0007669"/>
    <property type="project" value="InterPro"/>
</dbReference>
<evidence type="ECO:0000256" key="2">
    <source>
        <dbReference type="ARBA" id="ARBA00022448"/>
    </source>
</evidence>
<evidence type="ECO:0000256" key="8">
    <source>
        <dbReference type="PIRSR" id="PIRSR002030-1"/>
    </source>
</evidence>
<dbReference type="InterPro" id="IPR001486">
    <property type="entry name" value="Hemoglobin_trunc"/>
</dbReference>
<dbReference type="Proteomes" id="UP000035579">
    <property type="component" value="Chromosome"/>
</dbReference>